<evidence type="ECO:0000313" key="3">
    <source>
        <dbReference type="Proteomes" id="UP000663193"/>
    </source>
</evidence>
<evidence type="ECO:0000313" key="2">
    <source>
        <dbReference type="EMBL" id="QRD00810.1"/>
    </source>
</evidence>
<feature type="region of interest" description="Disordered" evidence="1">
    <location>
        <begin position="1"/>
        <end position="25"/>
    </location>
</feature>
<name>A0A7U2F8P4_PHANO</name>
<gene>
    <name evidence="2" type="ORF">JI435_093420</name>
</gene>
<proteinExistence type="predicted"/>
<protein>
    <submittedName>
        <fullName evidence="2">Uncharacterized protein</fullName>
    </submittedName>
</protein>
<sequence length="58" mass="6411">MVPTQQHQGMMSRIKDSQAPGSTRTRIEHPSIAAWCTPHVQQRIAPNATSDRNGRLCG</sequence>
<accession>A0A7U2F8P4</accession>
<dbReference type="AlphaFoldDB" id="A0A7U2F8P4"/>
<keyword evidence="3" id="KW-1185">Reference proteome</keyword>
<dbReference type="EMBL" id="CP069033">
    <property type="protein sequence ID" value="QRD00810.1"/>
    <property type="molecule type" value="Genomic_DNA"/>
</dbReference>
<dbReference type="VEuPathDB" id="FungiDB:JI435_093420"/>
<organism evidence="2 3">
    <name type="scientific">Phaeosphaeria nodorum (strain SN15 / ATCC MYA-4574 / FGSC 10173)</name>
    <name type="common">Glume blotch fungus</name>
    <name type="synonym">Parastagonospora nodorum</name>
    <dbReference type="NCBI Taxonomy" id="321614"/>
    <lineage>
        <taxon>Eukaryota</taxon>
        <taxon>Fungi</taxon>
        <taxon>Dikarya</taxon>
        <taxon>Ascomycota</taxon>
        <taxon>Pezizomycotina</taxon>
        <taxon>Dothideomycetes</taxon>
        <taxon>Pleosporomycetidae</taxon>
        <taxon>Pleosporales</taxon>
        <taxon>Pleosporineae</taxon>
        <taxon>Phaeosphaeriaceae</taxon>
        <taxon>Parastagonospora</taxon>
    </lineage>
</organism>
<dbReference type="Proteomes" id="UP000663193">
    <property type="component" value="Chromosome 11"/>
</dbReference>
<evidence type="ECO:0000256" key="1">
    <source>
        <dbReference type="SAM" id="MobiDB-lite"/>
    </source>
</evidence>
<reference evidence="3" key="1">
    <citation type="journal article" date="2021" name="BMC Genomics">
        <title>Chromosome-level genome assembly and manually-curated proteome of model necrotroph Parastagonospora nodorum Sn15 reveals a genome-wide trove of candidate effector homologs, and redundancy of virulence-related functions within an accessory chromosome.</title>
        <authorList>
            <person name="Bertazzoni S."/>
            <person name="Jones D.A.B."/>
            <person name="Phan H.T."/>
            <person name="Tan K.-C."/>
            <person name="Hane J.K."/>
        </authorList>
    </citation>
    <scope>NUCLEOTIDE SEQUENCE [LARGE SCALE GENOMIC DNA]</scope>
    <source>
        <strain evidence="3">SN15 / ATCC MYA-4574 / FGSC 10173)</strain>
    </source>
</reference>